<dbReference type="Gene3D" id="3.30.1380.10">
    <property type="match status" value="1"/>
</dbReference>
<feature type="transmembrane region" description="Helical" evidence="1">
    <location>
        <begin position="43"/>
        <end position="64"/>
    </location>
</feature>
<keyword evidence="1" id="KW-0472">Membrane</keyword>
<evidence type="ECO:0000313" key="3">
    <source>
        <dbReference type="Proteomes" id="UP001285855"/>
    </source>
</evidence>
<dbReference type="InterPro" id="IPR009045">
    <property type="entry name" value="Zn_M74/Hedgehog-like"/>
</dbReference>
<dbReference type="Proteomes" id="UP001285855">
    <property type="component" value="Unassembled WGS sequence"/>
</dbReference>
<accession>A0ABU5EP26</accession>
<protein>
    <submittedName>
        <fullName evidence="2">Uncharacterized protein</fullName>
    </submittedName>
</protein>
<sequence length="258" mass="30287">MNFLRLIGHLLIIICLTILTQLGGLIWLTSVFISKRWQKKKRFVFPIVYFVCNLLIVPWIAPYFGRTQLPVFKSDLKPQNIIYPLCFRNYVDIKLHNSLQQSTTDLAHLGIRTTYLDANFPFIDGFPLLPHLSHNDGKKIDLAFMYRDSNNKTDKKPSYFGYGAYVKDSNPTSKYCKEKGYWQYDITKYLSPDKNNTLLLDKENTKTLIQGLLYRAKNSKIFIEPYLKNELKLSKYNNIRFHGCQAVRHDDHIHLEIK</sequence>
<keyword evidence="3" id="KW-1185">Reference proteome</keyword>
<evidence type="ECO:0000256" key="1">
    <source>
        <dbReference type="SAM" id="Phobius"/>
    </source>
</evidence>
<feature type="transmembrane region" description="Helical" evidence="1">
    <location>
        <begin position="6"/>
        <end position="31"/>
    </location>
</feature>
<dbReference type="RefSeq" id="WP_320555813.1">
    <property type="nucleotide sequence ID" value="NZ_JAXDAE010000008.1"/>
</dbReference>
<name>A0ABU5EP26_9FLAO</name>
<keyword evidence="1" id="KW-0812">Transmembrane</keyword>
<dbReference type="EMBL" id="JAXDAE010000008">
    <property type="protein sequence ID" value="MDY2587445.1"/>
    <property type="molecule type" value="Genomic_DNA"/>
</dbReference>
<keyword evidence="1" id="KW-1133">Transmembrane helix</keyword>
<organism evidence="2 3">
    <name type="scientific">Winogradskyella aquimaris</name>
    <dbReference type="NCBI Taxonomy" id="864074"/>
    <lineage>
        <taxon>Bacteria</taxon>
        <taxon>Pseudomonadati</taxon>
        <taxon>Bacteroidota</taxon>
        <taxon>Flavobacteriia</taxon>
        <taxon>Flavobacteriales</taxon>
        <taxon>Flavobacteriaceae</taxon>
        <taxon>Winogradskyella</taxon>
    </lineage>
</organism>
<comment type="caution">
    <text evidence="2">The sequence shown here is derived from an EMBL/GenBank/DDBJ whole genome shotgun (WGS) entry which is preliminary data.</text>
</comment>
<gene>
    <name evidence="2" type="ORF">SNF14_08860</name>
</gene>
<proteinExistence type="predicted"/>
<reference evidence="2 3" key="1">
    <citation type="submission" date="2023-11" db="EMBL/GenBank/DDBJ databases">
        <title>Winogradskyella pelagius sp. nov., isolated from coastal sediment.</title>
        <authorList>
            <person name="Li F."/>
        </authorList>
    </citation>
    <scope>NUCLEOTIDE SEQUENCE [LARGE SCALE GENOMIC DNA]</scope>
    <source>
        <strain evidence="2 3">KCTC 23502</strain>
    </source>
</reference>
<evidence type="ECO:0000313" key="2">
    <source>
        <dbReference type="EMBL" id="MDY2587445.1"/>
    </source>
</evidence>